<accession>A0A809XEQ3</accession>
<name>A0A809XEQ3_9BRAD</name>
<reference evidence="2" key="2">
    <citation type="submission" date="2020-05" db="EMBL/GenBank/DDBJ databases">
        <title>Complete genome sequence of Bradyrhizobium diazoefficiens XF4 isolated from soybean nodule.</title>
        <authorList>
            <person name="Noda R."/>
            <person name="Kakizaki K."/>
            <person name="Minamisawa K."/>
        </authorList>
    </citation>
    <scope>NUCLEOTIDE SEQUENCE</scope>
    <source>
        <strain evidence="2">XF4</strain>
    </source>
</reference>
<reference evidence="1" key="1">
    <citation type="submission" date="2020-05" db="EMBL/GenBank/DDBJ databases">
        <title>Complete genome sequence of Bradyrhizobium diazoefficiens XF1 isolated from soybean nodule.</title>
        <authorList>
            <person name="Noda R."/>
            <person name="Kakizaki K."/>
            <person name="Minamisawa K."/>
        </authorList>
    </citation>
    <scope>NUCLEOTIDE SEQUENCE</scope>
    <source>
        <strain evidence="1">XF1</strain>
    </source>
</reference>
<organism evidence="1">
    <name type="scientific">Bradyrhizobium diazoefficiens</name>
    <dbReference type="NCBI Taxonomy" id="1355477"/>
    <lineage>
        <taxon>Bacteria</taxon>
        <taxon>Pseudomonadati</taxon>
        <taxon>Pseudomonadota</taxon>
        <taxon>Alphaproteobacteria</taxon>
        <taxon>Hyphomicrobiales</taxon>
        <taxon>Nitrobacteraceae</taxon>
        <taxon>Bradyrhizobium</taxon>
    </lineage>
</organism>
<sequence>MLGLEILSDFVDSLPSLSPKPQIVVVLNGIRRGGKDSVANAVEAELRAHPKFASKTLINVVPETGVLKAKTDYTGFATDKKGGWSKTVRGEVSLVADEVAGKIGL</sequence>
<dbReference type="EMBL" id="AP023091">
    <property type="protein sequence ID" value="BCE25323.1"/>
    <property type="molecule type" value="Genomic_DNA"/>
</dbReference>
<dbReference type="EMBL" id="AP023094">
    <property type="protein sequence ID" value="BCE51582.1"/>
    <property type="molecule type" value="Genomic_DNA"/>
</dbReference>
<gene>
    <name evidence="1" type="ORF">XF1B_80040</name>
    <name evidence="2" type="ORF">XF4B_79310</name>
</gene>
<evidence type="ECO:0000313" key="2">
    <source>
        <dbReference type="EMBL" id="BCE51582.1"/>
    </source>
</evidence>
<protein>
    <submittedName>
        <fullName evidence="1">Uncharacterized protein</fullName>
    </submittedName>
</protein>
<evidence type="ECO:0000313" key="1">
    <source>
        <dbReference type="EMBL" id="BCE25323.1"/>
    </source>
</evidence>
<dbReference type="AlphaFoldDB" id="A0A809XEQ3"/>
<proteinExistence type="predicted"/>